<accession>A0A084XUP4</accession>
<name>A0A084XUP4_9PROT</name>
<gene>
    <name evidence="1" type="ORF">CAPSK01_004557</name>
</gene>
<evidence type="ECO:0000313" key="1">
    <source>
        <dbReference type="EMBL" id="KFB66188.1"/>
    </source>
</evidence>
<proteinExistence type="predicted"/>
<protein>
    <submittedName>
        <fullName evidence="1">Uncharacterized protein</fullName>
    </submittedName>
</protein>
<dbReference type="Proteomes" id="UP000019812">
    <property type="component" value="Unassembled WGS sequence"/>
</dbReference>
<evidence type="ECO:0000313" key="2">
    <source>
        <dbReference type="Proteomes" id="UP000019812"/>
    </source>
</evidence>
<comment type="caution">
    <text evidence="1">The sequence shown here is derived from an EMBL/GenBank/DDBJ whole genome shotgun (WGS) entry which is preliminary data.</text>
</comment>
<dbReference type="RefSeq" id="WP_034930859.1">
    <property type="nucleotide sequence ID" value="NZ_JDSS02000049.1"/>
</dbReference>
<dbReference type="STRING" id="1457154.CAPSK01_004557"/>
<reference evidence="1 2" key="1">
    <citation type="submission" date="2014-07" db="EMBL/GenBank/DDBJ databases">
        <title>Expanding our view of genomic diversity in Candidatus Accumulibacter clades.</title>
        <authorList>
            <person name="Skennerton C.T."/>
            <person name="Barr J.J."/>
            <person name="Slater F.R."/>
            <person name="Bond P.L."/>
            <person name="Tyson G.W."/>
        </authorList>
    </citation>
    <scope>NUCLEOTIDE SEQUENCE [LARGE SCALE GENOMIC DNA]</scope>
    <source>
        <strain evidence="2">SK-01</strain>
    </source>
</reference>
<sequence length="173" mass="18244">MSLTIAQRNTLKAAMLAVPEMAAAIAAQDTYTLLQWSNANSATAAWRSTVEGSEIYDAHKPKEYQARSGGERGGFDLMVLKPFPSDFTVAKVRNGVAAIFSGTTNSSCRTDIFAAGQELASNAEVAIGGAQASVGGTADMAETITALKRNWEGDVEQADIDWIVAQALAQQQG</sequence>
<dbReference type="EMBL" id="JDSS02000049">
    <property type="protein sequence ID" value="KFB66188.1"/>
    <property type="molecule type" value="Genomic_DNA"/>
</dbReference>
<dbReference type="AlphaFoldDB" id="A0A084XUP4"/>
<organism evidence="1 2">
    <name type="scientific">Candidatus Accumulibacter vicinus</name>
    <dbReference type="NCBI Taxonomy" id="2954382"/>
    <lineage>
        <taxon>Bacteria</taxon>
        <taxon>Pseudomonadati</taxon>
        <taxon>Pseudomonadota</taxon>
        <taxon>Betaproteobacteria</taxon>
        <taxon>Candidatus Accumulibacter</taxon>
    </lineage>
</organism>